<gene>
    <name evidence="1" type="ORF">JY572_16355</name>
</gene>
<organism evidence="1 2">
    <name type="scientific">Myxococcus landrumensis</name>
    <dbReference type="NCBI Taxonomy" id="2813577"/>
    <lineage>
        <taxon>Bacteria</taxon>
        <taxon>Pseudomonadati</taxon>
        <taxon>Myxococcota</taxon>
        <taxon>Myxococcia</taxon>
        <taxon>Myxococcales</taxon>
        <taxon>Cystobacterineae</taxon>
        <taxon>Myxococcaceae</taxon>
        <taxon>Myxococcus</taxon>
    </lineage>
</organism>
<reference evidence="1 2" key="1">
    <citation type="submission" date="2021-02" db="EMBL/GenBank/DDBJ databases">
        <title>De Novo genome assembly of isolated myxobacteria.</title>
        <authorList>
            <person name="Stevens D.C."/>
        </authorList>
    </citation>
    <scope>NUCLEOTIDE SEQUENCE [LARGE SCALE GENOMIC DNA]</scope>
    <source>
        <strain evidence="1 2">SCHIC003</strain>
    </source>
</reference>
<name>A0ABX7NGC5_9BACT</name>
<evidence type="ECO:0008006" key="3">
    <source>
        <dbReference type="Google" id="ProtNLM"/>
    </source>
</evidence>
<evidence type="ECO:0000313" key="1">
    <source>
        <dbReference type="EMBL" id="QSQ17511.1"/>
    </source>
</evidence>
<dbReference type="EMBL" id="CP071091">
    <property type="protein sequence ID" value="QSQ17511.1"/>
    <property type="molecule type" value="Genomic_DNA"/>
</dbReference>
<proteinExistence type="predicted"/>
<sequence>MPSTVRFVPKPGNDTGANVSNVQEAVQTASTQVRDGARDFDFWVGKWNIRNRRLRERLKGCTEWIEFEATSVARLLLGGMGIEDEYRTEFWSGFVGSAYQFFNPETKQWSIYWVDNRRGILEPPVVGSFTGDVGIFEGVDTYEGRPIRVRYTWSRVTSAAPRWEQAFSTDGGVTWETNWVMDFTRATA</sequence>
<protein>
    <recommendedName>
        <fullName evidence="3">DUF1579 domain-containing protein</fullName>
    </recommendedName>
</protein>
<dbReference type="Proteomes" id="UP000663090">
    <property type="component" value="Chromosome"/>
</dbReference>
<accession>A0ABX7NGC5</accession>
<keyword evidence="2" id="KW-1185">Reference proteome</keyword>
<evidence type="ECO:0000313" key="2">
    <source>
        <dbReference type="Proteomes" id="UP000663090"/>
    </source>
</evidence>